<organism evidence="7 8">
    <name type="scientific">Eremothecium sinecaudum</name>
    <dbReference type="NCBI Taxonomy" id="45286"/>
    <lineage>
        <taxon>Eukaryota</taxon>
        <taxon>Fungi</taxon>
        <taxon>Dikarya</taxon>
        <taxon>Ascomycota</taxon>
        <taxon>Saccharomycotina</taxon>
        <taxon>Saccharomycetes</taxon>
        <taxon>Saccharomycetales</taxon>
        <taxon>Saccharomycetaceae</taxon>
        <taxon>Eremothecium</taxon>
    </lineage>
</organism>
<dbReference type="AlphaFoldDB" id="A0A109UYE5"/>
<reference evidence="7 8" key="1">
    <citation type="submission" date="2016-01" db="EMBL/GenBank/DDBJ databases">
        <title>Genome sequence of the yeast Holleya sinecauda.</title>
        <authorList>
            <person name="Dietrich F.S."/>
        </authorList>
    </citation>
    <scope>NUCLEOTIDE SEQUENCE [LARGE SCALE GENOMIC DNA]</scope>
    <source>
        <strain evidence="7 8">ATCC 58844</strain>
    </source>
</reference>
<dbReference type="InterPro" id="IPR000873">
    <property type="entry name" value="AMP-dep_synth/lig_dom"/>
</dbReference>
<dbReference type="PANTHER" id="PTHR43201">
    <property type="entry name" value="ACYL-COA SYNTHETASE"/>
    <property type="match status" value="1"/>
</dbReference>
<dbReference type="Gene3D" id="3.30.300.30">
    <property type="match status" value="1"/>
</dbReference>
<dbReference type="InterPro" id="IPR025110">
    <property type="entry name" value="AMP-bd_C"/>
</dbReference>
<evidence type="ECO:0000259" key="6">
    <source>
        <dbReference type="Pfam" id="PF13193"/>
    </source>
</evidence>
<dbReference type="CDD" id="cd05926">
    <property type="entry name" value="FACL_fum10p_like"/>
    <property type="match status" value="1"/>
</dbReference>
<dbReference type="RefSeq" id="XP_017986809.1">
    <property type="nucleotide sequence ID" value="XM_018131303.1"/>
</dbReference>
<proteinExistence type="inferred from homology"/>
<dbReference type="EMBL" id="CP014243">
    <property type="protein sequence ID" value="AMD19813.1"/>
    <property type="molecule type" value="Genomic_DNA"/>
</dbReference>
<dbReference type="Gene3D" id="3.40.50.12780">
    <property type="entry name" value="N-terminal domain of ligase-like"/>
    <property type="match status" value="1"/>
</dbReference>
<comment type="similarity">
    <text evidence="1">Belongs to the ATP-dependent AMP-binding enzyme family.</text>
</comment>
<dbReference type="Pfam" id="PF13193">
    <property type="entry name" value="AMP-binding_C"/>
    <property type="match status" value="1"/>
</dbReference>
<dbReference type="STRING" id="45286.A0A109UYE5"/>
<evidence type="ECO:0000256" key="2">
    <source>
        <dbReference type="ARBA" id="ARBA00022598"/>
    </source>
</evidence>
<name>A0A109UYE5_9SACH</name>
<evidence type="ECO:0000256" key="4">
    <source>
        <dbReference type="ARBA" id="ARBA00022840"/>
    </source>
</evidence>
<dbReference type="OrthoDB" id="3633556at2759"/>
<protein>
    <submittedName>
        <fullName evidence="7">HCL338Wp</fullName>
    </submittedName>
</protein>
<dbReference type="GO" id="GO:0031956">
    <property type="term" value="F:medium-chain fatty acid-CoA ligase activity"/>
    <property type="evidence" value="ECO:0007669"/>
    <property type="project" value="TreeGrafter"/>
</dbReference>
<evidence type="ECO:0000259" key="5">
    <source>
        <dbReference type="Pfam" id="PF00501"/>
    </source>
</evidence>
<keyword evidence="4" id="KW-0067">ATP-binding</keyword>
<keyword evidence="3" id="KW-0547">Nucleotide-binding</keyword>
<feature type="domain" description="AMP-dependent synthetase/ligase" evidence="5">
    <location>
        <begin position="11"/>
        <end position="388"/>
    </location>
</feature>
<sequence>MSTFNIAIKLSNKTAIIVPETNEKISYNDLSNIVGHLQTMFLDVQCPLSSQPRNGAVAFCLPNGLEMVSVFLSVAMDGMVSAPLNPSYKCDEFHMYLDDLKTNVIFVSKGMASNSSSEIIKCASSRSAFVVEVFYEPRRGRVEYEVFSPMNKYTSSVFSSLKSRGLFVNNEDKFPGRATEYDTALILHSSGTTAKPKVIPLSHRNITTNMRNISKTYKLSPKDTTYIVMPLFHVHGLIGALLSTLYSQGTAVVPPKFSASKFWTEYIASGSTWFSCVPTILQTMLRVPFPEPLPKIRFIRSCSSALAPATFEQLEAKFKTPVVEAYAMTEASHQMCSNELPPGKRKAGTVGKPQGVDVAIFGLDSNRLSPGQIGEVCIRGANVTSGYLNNPKANAESIIPGSDYFRTGDQGYFDEDGHLVLTGRIKELINRGGEKISPLELDAIMLSHPAVQEAVAFGIPDEKYGQVVNAAVIVKKGATLTYQDLKDYMAQKVAQFKIPDRVFFVEELPKSSTGKIQRRIIAQVFASNSRL</sequence>
<feature type="domain" description="AMP-binding enzyme C-terminal" evidence="6">
    <location>
        <begin position="440"/>
        <end position="515"/>
    </location>
</feature>
<keyword evidence="2" id="KW-0436">Ligase</keyword>
<dbReference type="GO" id="GO:0005524">
    <property type="term" value="F:ATP binding"/>
    <property type="evidence" value="ECO:0007669"/>
    <property type="project" value="UniProtKB-KW"/>
</dbReference>
<evidence type="ECO:0000256" key="3">
    <source>
        <dbReference type="ARBA" id="ARBA00022741"/>
    </source>
</evidence>
<dbReference type="SUPFAM" id="SSF56801">
    <property type="entry name" value="Acetyl-CoA synthetase-like"/>
    <property type="match status" value="1"/>
</dbReference>
<dbReference type="InterPro" id="IPR042099">
    <property type="entry name" value="ANL_N_sf"/>
</dbReference>
<dbReference type="PANTHER" id="PTHR43201:SF5">
    <property type="entry name" value="MEDIUM-CHAIN ACYL-COA LIGASE ACSF2, MITOCHONDRIAL"/>
    <property type="match status" value="1"/>
</dbReference>
<dbReference type="FunFam" id="3.30.300.30:FF:000007">
    <property type="entry name" value="4-coumarate--CoA ligase 2"/>
    <property type="match status" value="1"/>
</dbReference>
<accession>A0A109UYE5</accession>
<evidence type="ECO:0000313" key="7">
    <source>
        <dbReference type="EMBL" id="AMD19813.1"/>
    </source>
</evidence>
<keyword evidence="8" id="KW-1185">Reference proteome</keyword>
<dbReference type="InterPro" id="IPR045310">
    <property type="entry name" value="Pcs60-like"/>
</dbReference>
<evidence type="ECO:0000256" key="1">
    <source>
        <dbReference type="ARBA" id="ARBA00006432"/>
    </source>
</evidence>
<dbReference type="GeneID" id="28723030"/>
<dbReference type="InterPro" id="IPR045851">
    <property type="entry name" value="AMP-bd_C_sf"/>
</dbReference>
<gene>
    <name evidence="7" type="ORF">AW171_hschr31666</name>
</gene>
<dbReference type="Pfam" id="PF00501">
    <property type="entry name" value="AMP-binding"/>
    <property type="match status" value="1"/>
</dbReference>
<dbReference type="GO" id="GO:0006631">
    <property type="term" value="P:fatty acid metabolic process"/>
    <property type="evidence" value="ECO:0007669"/>
    <property type="project" value="TreeGrafter"/>
</dbReference>
<evidence type="ECO:0000313" key="8">
    <source>
        <dbReference type="Proteomes" id="UP000243052"/>
    </source>
</evidence>
<dbReference type="Proteomes" id="UP000243052">
    <property type="component" value="Chromosome iii"/>
</dbReference>